<dbReference type="PROSITE" id="PS00134">
    <property type="entry name" value="TRYPSIN_HIS"/>
    <property type="match status" value="1"/>
</dbReference>
<evidence type="ECO:0000313" key="8">
    <source>
        <dbReference type="EMBL" id="KAH9638335.1"/>
    </source>
</evidence>
<dbReference type="InterPro" id="IPR001254">
    <property type="entry name" value="Trypsin_dom"/>
</dbReference>
<comment type="caution">
    <text evidence="8">The sequence shown here is derived from an EMBL/GenBank/DDBJ whole genome shotgun (WGS) entry which is preliminary data.</text>
</comment>
<dbReference type="Gene3D" id="2.40.10.10">
    <property type="entry name" value="Trypsin-like serine proteases"/>
    <property type="match status" value="1"/>
</dbReference>
<feature type="chain" id="PRO_5037433903" description="Peptidase S1 domain-containing protein" evidence="6">
    <location>
        <begin position="25"/>
        <end position="267"/>
    </location>
</feature>
<evidence type="ECO:0000313" key="9">
    <source>
        <dbReference type="Proteomes" id="UP000814243"/>
    </source>
</evidence>
<evidence type="ECO:0000259" key="7">
    <source>
        <dbReference type="PROSITE" id="PS50240"/>
    </source>
</evidence>
<dbReference type="GO" id="GO:0006508">
    <property type="term" value="P:proteolysis"/>
    <property type="evidence" value="ECO:0007669"/>
    <property type="project" value="UniProtKB-KW"/>
</dbReference>
<keyword evidence="4" id="KW-0720">Serine protease</keyword>
<dbReference type="InterPro" id="IPR001314">
    <property type="entry name" value="Peptidase_S1A"/>
</dbReference>
<dbReference type="PRINTS" id="PR00722">
    <property type="entry name" value="CHYMOTRYPSIN"/>
</dbReference>
<keyword evidence="2" id="KW-0645">Protease</keyword>
<dbReference type="EMBL" id="JACEFF010000402">
    <property type="protein sequence ID" value="KAH9638335.1"/>
    <property type="molecule type" value="Genomic_DNA"/>
</dbReference>
<dbReference type="PANTHER" id="PTHR24276">
    <property type="entry name" value="POLYSERASE-RELATED"/>
    <property type="match status" value="1"/>
</dbReference>
<dbReference type="SMART" id="SM00020">
    <property type="entry name" value="Tryp_SPc"/>
    <property type="match status" value="1"/>
</dbReference>
<organism evidence="8 9">
    <name type="scientific">Spodoptera exigua</name>
    <name type="common">Beet armyworm</name>
    <name type="synonym">Noctua fulgens</name>
    <dbReference type="NCBI Taxonomy" id="7107"/>
    <lineage>
        <taxon>Eukaryota</taxon>
        <taxon>Metazoa</taxon>
        <taxon>Ecdysozoa</taxon>
        <taxon>Arthropoda</taxon>
        <taxon>Hexapoda</taxon>
        <taxon>Insecta</taxon>
        <taxon>Pterygota</taxon>
        <taxon>Neoptera</taxon>
        <taxon>Endopterygota</taxon>
        <taxon>Lepidoptera</taxon>
        <taxon>Glossata</taxon>
        <taxon>Ditrysia</taxon>
        <taxon>Noctuoidea</taxon>
        <taxon>Noctuidae</taxon>
        <taxon>Amphipyrinae</taxon>
        <taxon>Spodoptera</taxon>
    </lineage>
</organism>
<keyword evidence="6" id="KW-0732">Signal</keyword>
<dbReference type="PROSITE" id="PS50240">
    <property type="entry name" value="TRYPSIN_DOM"/>
    <property type="match status" value="1"/>
</dbReference>
<accession>A0A922MJC2</accession>
<keyword evidence="5" id="KW-1015">Disulfide bond</keyword>
<name>A0A922MJC2_SPOEX</name>
<dbReference type="AlphaFoldDB" id="A0A922MJC2"/>
<dbReference type="PANTHER" id="PTHR24276:SF98">
    <property type="entry name" value="FI18310P1-RELATED"/>
    <property type="match status" value="1"/>
</dbReference>
<sequence>MSHYNTIVKLYATFILLALNCVATSKNHLRHHSLIRSPSLRVFNGRDIKEGEYPYVVVIFIRSNNHNSFARLCTGSMISNNWVITAGHCAYQIETQLFVWYGNHTVSPLVSNMFREVLEIVLHPSYRSIFDFLEDNDLCLLRVKDINVQSYGRLSADDYSSFVGLPVTYVGGGDTNSSKGKDLLPLQVGEAAVIPCSSEFRGFARHLICVTHRCSTKVYESGTGDSGSPLIYDNRIIGVLSYGEKVLDGYTPVSSYLDWIFKIISPS</sequence>
<evidence type="ECO:0000256" key="6">
    <source>
        <dbReference type="SAM" id="SignalP"/>
    </source>
</evidence>
<dbReference type="InterPro" id="IPR009003">
    <property type="entry name" value="Peptidase_S1_PA"/>
</dbReference>
<dbReference type="GO" id="GO:0004252">
    <property type="term" value="F:serine-type endopeptidase activity"/>
    <property type="evidence" value="ECO:0007669"/>
    <property type="project" value="InterPro"/>
</dbReference>
<dbReference type="InterPro" id="IPR018114">
    <property type="entry name" value="TRYPSIN_HIS"/>
</dbReference>
<dbReference type="InterPro" id="IPR043504">
    <property type="entry name" value="Peptidase_S1_PA_chymotrypsin"/>
</dbReference>
<evidence type="ECO:0000256" key="4">
    <source>
        <dbReference type="ARBA" id="ARBA00022825"/>
    </source>
</evidence>
<dbReference type="SUPFAM" id="SSF50494">
    <property type="entry name" value="Trypsin-like serine proteases"/>
    <property type="match status" value="1"/>
</dbReference>
<protein>
    <recommendedName>
        <fullName evidence="7">Peptidase S1 domain-containing protein</fullName>
    </recommendedName>
</protein>
<evidence type="ECO:0000256" key="3">
    <source>
        <dbReference type="ARBA" id="ARBA00022801"/>
    </source>
</evidence>
<evidence type="ECO:0000256" key="5">
    <source>
        <dbReference type="ARBA" id="ARBA00023157"/>
    </source>
</evidence>
<gene>
    <name evidence="8" type="ORF">HF086_006515</name>
</gene>
<reference evidence="8" key="1">
    <citation type="journal article" date="2021" name="G3 (Bethesda)">
        <title>Genome and transcriptome analysis of the beet armyworm Spodoptera exigua reveals targets for pest control. .</title>
        <authorList>
            <person name="Simon S."/>
            <person name="Breeschoten T."/>
            <person name="Jansen H.J."/>
            <person name="Dirks R.P."/>
            <person name="Schranz M.E."/>
            <person name="Ros V.I.D."/>
        </authorList>
    </citation>
    <scope>NUCLEOTIDE SEQUENCE</scope>
    <source>
        <strain evidence="8">TB_SE_WUR_2020</strain>
    </source>
</reference>
<proteinExistence type="inferred from homology"/>
<comment type="similarity">
    <text evidence="1">Belongs to the peptidase S1 family.</text>
</comment>
<evidence type="ECO:0000256" key="2">
    <source>
        <dbReference type="ARBA" id="ARBA00022670"/>
    </source>
</evidence>
<dbReference type="Proteomes" id="UP000814243">
    <property type="component" value="Unassembled WGS sequence"/>
</dbReference>
<dbReference type="Pfam" id="PF00089">
    <property type="entry name" value="Trypsin"/>
    <property type="match status" value="1"/>
</dbReference>
<feature type="signal peptide" evidence="6">
    <location>
        <begin position="1"/>
        <end position="24"/>
    </location>
</feature>
<feature type="domain" description="Peptidase S1" evidence="7">
    <location>
        <begin position="42"/>
        <end position="265"/>
    </location>
</feature>
<evidence type="ECO:0000256" key="1">
    <source>
        <dbReference type="ARBA" id="ARBA00007664"/>
    </source>
</evidence>
<keyword evidence="3" id="KW-0378">Hydrolase</keyword>
<dbReference type="InterPro" id="IPR050430">
    <property type="entry name" value="Peptidase_S1"/>
</dbReference>